<evidence type="ECO:0000313" key="3">
    <source>
        <dbReference type="Proteomes" id="UP000761534"/>
    </source>
</evidence>
<feature type="compositionally biased region" description="Basic and acidic residues" evidence="1">
    <location>
        <begin position="335"/>
        <end position="379"/>
    </location>
</feature>
<name>A0A642VAF4_9ASCO</name>
<organism evidence="2 3">
    <name type="scientific">Trichomonascus ciferrii</name>
    <dbReference type="NCBI Taxonomy" id="44093"/>
    <lineage>
        <taxon>Eukaryota</taxon>
        <taxon>Fungi</taxon>
        <taxon>Dikarya</taxon>
        <taxon>Ascomycota</taxon>
        <taxon>Saccharomycotina</taxon>
        <taxon>Dipodascomycetes</taxon>
        <taxon>Dipodascales</taxon>
        <taxon>Trichomonascaceae</taxon>
        <taxon>Trichomonascus</taxon>
        <taxon>Trichomonascus ciferrii complex</taxon>
    </lineage>
</organism>
<proteinExistence type="predicted"/>
<dbReference type="AlphaFoldDB" id="A0A642VAF4"/>
<evidence type="ECO:0000313" key="2">
    <source>
        <dbReference type="EMBL" id="KAA8916577.1"/>
    </source>
</evidence>
<evidence type="ECO:0000256" key="1">
    <source>
        <dbReference type="SAM" id="MobiDB-lite"/>
    </source>
</evidence>
<sequence>MWMKTVKRKYKVEVNDDHKFSFPTDPGAMGVRKNNGTEEESPDNEDGVEMLGRSCWTLYTRWSVHMWQSKHKLVANLTSTKTKAFSVSYGQGSSQDKHNKKGKCFICGWFLCRFGVHQAHLDKEGLENFIPVVRYVQTLGGVKHRIAGLGTSRGKLRNRAGKKSVDVVLENSMVCPDATKNLASVDKFMDDTGGVLFQRGIIVPYRDSIPRSEVIRVNGKVNADLLEKHCDLAHLNFGKIKDMIKAGKVTGITNLGRQVGWCEHCQLGKAHKKKFGIRKSASRLLELIHSNVCGPMHTVGLKGERIEERIDPEEACQKDNTEVPVREYQAGQATVREEQVKDGSGKDQDKLDRANQVEGKDPADPKGRGARENIGHKGEPDDENIVMEEAEEGQQQVEDLGNPVEDLANKFYHGPATGGAISTSNSITDPNDSYPYRSP</sequence>
<feature type="region of interest" description="Disordered" evidence="1">
    <location>
        <begin position="330"/>
        <end position="385"/>
    </location>
</feature>
<feature type="region of interest" description="Disordered" evidence="1">
    <location>
        <begin position="410"/>
        <end position="439"/>
    </location>
</feature>
<evidence type="ECO:0008006" key="4">
    <source>
        <dbReference type="Google" id="ProtNLM"/>
    </source>
</evidence>
<accession>A0A642VAF4</accession>
<dbReference type="VEuPathDB" id="FungiDB:TRICI_001203"/>
<feature type="compositionally biased region" description="Acidic residues" evidence="1">
    <location>
        <begin position="37"/>
        <end position="47"/>
    </location>
</feature>
<dbReference type="EMBL" id="SWFS01000093">
    <property type="protein sequence ID" value="KAA8916577.1"/>
    <property type="molecule type" value="Genomic_DNA"/>
</dbReference>
<protein>
    <recommendedName>
        <fullName evidence="4">GAG-pre-integrase domain-containing protein</fullName>
    </recommendedName>
</protein>
<gene>
    <name evidence="2" type="ORF">TRICI_001203</name>
</gene>
<keyword evidence="3" id="KW-1185">Reference proteome</keyword>
<feature type="region of interest" description="Disordered" evidence="1">
    <location>
        <begin position="25"/>
        <end position="47"/>
    </location>
</feature>
<dbReference type="OrthoDB" id="7691805at2759"/>
<feature type="compositionally biased region" description="Polar residues" evidence="1">
    <location>
        <begin position="420"/>
        <end position="431"/>
    </location>
</feature>
<reference evidence="2" key="1">
    <citation type="journal article" date="2019" name="G3 (Bethesda)">
        <title>Genome Assemblies of Two Rare Opportunistic Yeast Pathogens: Diutina rugosa (syn. Candida rugosa) and Trichomonascus ciferrii (syn. Candida ciferrii).</title>
        <authorList>
            <person name="Mixao V."/>
            <person name="Saus E."/>
            <person name="Hansen A.P."/>
            <person name="Lass-Florl C."/>
            <person name="Gabaldon T."/>
        </authorList>
    </citation>
    <scope>NUCLEOTIDE SEQUENCE</scope>
    <source>
        <strain evidence="2">CBS 4856</strain>
    </source>
</reference>
<dbReference type="Proteomes" id="UP000761534">
    <property type="component" value="Unassembled WGS sequence"/>
</dbReference>
<comment type="caution">
    <text evidence="2">The sequence shown here is derived from an EMBL/GenBank/DDBJ whole genome shotgun (WGS) entry which is preliminary data.</text>
</comment>